<dbReference type="InterPro" id="IPR051969">
    <property type="entry name" value="Zinc-finger_DNA-bd_regulators"/>
</dbReference>
<feature type="region of interest" description="Disordered" evidence="10">
    <location>
        <begin position="497"/>
        <end position="536"/>
    </location>
</feature>
<feature type="region of interest" description="Disordered" evidence="10">
    <location>
        <begin position="2032"/>
        <end position="2148"/>
    </location>
</feature>
<sequence length="2434" mass="267675">MARRKGVAKSKNANARKHITDSTQPLKGNTRLKDDPGGTATAKTKSPNRTMDGTKLISTENYGLNAANTMIDHYNLQQQLNYTDNRDSPTIGVSNVAKMTSASIASSRLSLTISESTPMAAGDDTNASQTTTMRVATENINNNNNNSSHNNNSSFSNVLTITGTSSANDHKYLHKKFKRVASTTSENSSLTISNAAEDSDQSDNRLLQKQSQISDDSDLNNRSNIACSKVTNRLEKDHVVNRDLLAGSDGTKALHLRLEVVKEHNNRLIDNEEPAGSSYAIVNGCGRLTPQFQTVETISIADTGYGSDGELKSATTSGSVAYKVGDTAAQSILSANHHTVNNHALNRMPQTLSVGAPSRNSPSVSSSETSTFRNAGNYESMQNSSKLPLASQQSSHMPSPHSPQSQQQLQSQQQQRLHVRNDLQQLQQQQQVVVDQNNSGRHSCPFCNLNCTKPSVLQKHIRTHTNERPYRCDKCCFAFKTKSNYYKHCRSRSHTLRVKGIEPQPEDENSIGSDPDPDPDVSNSSSDILSRTASPLDERTCSPAIQFQTGANTAVVAGNQQHTKYSVDKPYKPKFHNAALYTKEEYTANQQKHQQQILQFQQHQQQQILHQSPQISQQMPHQPAQQSHQTQLNSYRTSQNSHPSRIQHQETDIPIYFQQQQHQTQHQSHQQQQSTKNPIEYPTQRIQTTQATPIRQMSTSVVATSFAADHSARESTNTSSIPTLGRSLSGGIGGHQLNVEAHISYLISRNEAIVNKELPLQKKYPKVSSKSKNATIMSNTNSKLAYTLNNKQQQQQQAHQHQQLTQQQPNLLTVSTNGLPAVNAPLQKIAVHSQQPQVAPLQIQQQQVQQPTEPGSTTTQPLNLSKVSEQVDLSRKRVPSDNFTSASVSESSASTSSNKNMSHPQNPERSIIKHLLLNARGQTVPSGAGDEETYTCVLCKMEFHSSEDLRCHVIHYCQGGPSSAPMSPVGSSSFKYSRSNSISVNLPELNNPNSLAKLARSKLLLSQNPRSLAKLAWSQLKTKPSNLVLTQLSVNTNSTPTSSNIQPNTSSSNTPQKLTETPLPSPGPLLGKTPLVEAYNNSERKSDDVIIMKMHEENRQFLKSSSPKRLKFDGYPQPIVTSSPNTAVAMDVPGPSHVTRMFSMCGGDVTPLEKKDEPMKRFFSSGGCIIPLSECPDLENSPKIIRTPLFSGGSFTEISPKPAVPQTPKVIMPIPPPNITPGVPAPIINAANLTRFQFPPINSITAFNPLTLPPVSVSAVLPASVSHGDKIIPFVPGIPGPNSLAAQHMTLQPPKAIDRMELNRNLSPNRKKTPSPLVQPGLLYSTQKQSTSRVEDESERSMEFFPTQRSPRSWVPPVEPPPKKSFNFTRIADNLSPRKTPAEKPAKSPEPVRHFNFDKLEKSRNECSSTTSQMMPLHVDVSSSSSSREREQLNVTCAASNTPEAKIGTKSKFLRPTSLPLKPGTFTPKCHHGITPTANTLPLISPETPRPSKACVQLYLNGHAYTYLGLKSSTKMFYCTVNCPQPSYIANMNRLSMYSVWQVCAENNPHPLGLKPKAVMSLYDSRQRNLSFSTATIKCTVKTVRSQPTVMTPFENNNGQFYYHQIKSLPEQPTKGDGNQKCGSSSNNRLVGGYESNENYTYVRGRGRGRYVCSECGIRCKKPSMLKKHIRTHTDVRPYTCQHCSFSFKTKGNLTKHMQSKTHYKKCLELGINLGPMPEGEFNENEFDTDQQSINSGGGRTSSVPGESDSDEYSDGNEGETESSDTDESKSRLAEHEAARSLLSLSMTPPSNQAAISPNPFNQQQQKIQYSAYRDQQQTHQFIDGAFQNVSGRRSSDEPLQTQNRRVISFTSPKPPFDYQKQEQYFSNPSLSLKPTRTEDTAMKPIDLTKPRKMDHARSILIPTPPRIAEFVCEVSSESGLIKSLVSNTDKIRPTMEHSFIQDAVKFNENVQLQAYLTEQALRYTKIKQSQMNKTFSSVPPLVTSSPASSPSIPIITITDVSKANTLSMSYNEEINTTTVTTSSYVCQPITSPTIPRISAPNTMTAESESSTSCVSVSTSNTVLDNRIENGEVESPSEEAQETLGTASSKLSATPSTSSAKSVASEYLKMTSAESRINRAEESEDSCSDQELSTAEMGPKPASDFTGIVPPTVIVGEDGFKSSNEVQPMFRVHLSDDGRPVCKICSKTFQKHHQMALHMNIHYMERKFKCEPCAVSFRTQGHLQKHERSEAHKNKVMMNSTFGVPTTSNPRPFECSDCKVAFRIHGHLAKHLRSKTHVQKLECLQKLPFGTYAEIERAGISLTEIDTTDCDNSLASLRELAQRLIEKDPTKMGTYTKPSCIDGGTNSHESGSEDSPEALPLPNDATDASPGLSSSHGLSGTGSTSSVDSPGGMKRKFDSFSSCSNDSTSNVTSQATVATSDGTSEKRVRTNSDP</sequence>
<dbReference type="SMART" id="SM00451">
    <property type="entry name" value="ZnF_U1"/>
    <property type="match status" value="4"/>
</dbReference>
<feature type="region of interest" description="Disordered" evidence="10">
    <location>
        <begin position="183"/>
        <end position="222"/>
    </location>
</feature>
<protein>
    <recommendedName>
        <fullName evidence="11">C2H2-type domain-containing protein</fullName>
    </recommendedName>
</protein>
<evidence type="ECO:0000256" key="9">
    <source>
        <dbReference type="PROSITE-ProRule" id="PRU00042"/>
    </source>
</evidence>
<dbReference type="Pfam" id="PF00096">
    <property type="entry name" value="zf-C2H2"/>
    <property type="match status" value="2"/>
</dbReference>
<dbReference type="InterPro" id="IPR003604">
    <property type="entry name" value="Matrin/U1-like-C_Znf_C2H2"/>
</dbReference>
<dbReference type="GO" id="GO:0000978">
    <property type="term" value="F:RNA polymerase II cis-regulatory region sequence-specific DNA binding"/>
    <property type="evidence" value="ECO:0007669"/>
    <property type="project" value="TreeGrafter"/>
</dbReference>
<dbReference type="Gene3D" id="3.30.160.60">
    <property type="entry name" value="Classic Zinc Finger"/>
    <property type="match status" value="5"/>
</dbReference>
<dbReference type="InterPro" id="IPR036236">
    <property type="entry name" value="Znf_C2H2_sf"/>
</dbReference>
<dbReference type="SMART" id="SM00355">
    <property type="entry name" value="ZnF_C2H2"/>
    <property type="match status" value="8"/>
</dbReference>
<keyword evidence="7" id="KW-0804">Transcription</keyword>
<feature type="region of interest" description="Disordered" evidence="10">
    <location>
        <begin position="842"/>
        <end position="906"/>
    </location>
</feature>
<feature type="compositionally biased region" description="Low complexity" evidence="10">
    <location>
        <begin position="391"/>
        <end position="415"/>
    </location>
</feature>
<feature type="compositionally biased region" description="Acidic residues" evidence="10">
    <location>
        <begin position="504"/>
        <end position="519"/>
    </location>
</feature>
<evidence type="ECO:0000256" key="4">
    <source>
        <dbReference type="ARBA" id="ARBA00022771"/>
    </source>
</evidence>
<feature type="compositionally biased region" description="Low complexity" evidence="10">
    <location>
        <begin position="1035"/>
        <end position="1055"/>
    </location>
</feature>
<dbReference type="PANTHER" id="PTHR45944:SF2">
    <property type="entry name" value="SCHNURRI, ISOFORM F"/>
    <property type="match status" value="1"/>
</dbReference>
<evidence type="ECO:0000256" key="6">
    <source>
        <dbReference type="ARBA" id="ARBA00023015"/>
    </source>
</evidence>
<feature type="compositionally biased region" description="Low complexity" evidence="10">
    <location>
        <begin position="2086"/>
        <end position="2105"/>
    </location>
</feature>
<feature type="compositionally biased region" description="Low complexity" evidence="10">
    <location>
        <begin position="358"/>
        <end position="370"/>
    </location>
</feature>
<evidence type="ECO:0000256" key="7">
    <source>
        <dbReference type="ARBA" id="ARBA00023163"/>
    </source>
</evidence>
<dbReference type="InParanoid" id="A0A7R8V519"/>
<feature type="region of interest" description="Disordered" evidence="10">
    <location>
        <begin position="2329"/>
        <end position="2434"/>
    </location>
</feature>
<feature type="compositionally biased region" description="Polar residues" evidence="10">
    <location>
        <begin position="619"/>
        <end position="646"/>
    </location>
</feature>
<dbReference type="EMBL" id="LR899014">
    <property type="protein sequence ID" value="CAD7091795.1"/>
    <property type="molecule type" value="Genomic_DNA"/>
</dbReference>
<keyword evidence="8" id="KW-0539">Nucleus</keyword>
<evidence type="ECO:0000256" key="8">
    <source>
        <dbReference type="ARBA" id="ARBA00023242"/>
    </source>
</evidence>
<dbReference type="InterPro" id="IPR013087">
    <property type="entry name" value="Znf_C2H2_type"/>
</dbReference>
<proteinExistence type="predicted"/>
<feature type="region of interest" description="Disordered" evidence="10">
    <location>
        <begin position="594"/>
        <end position="646"/>
    </location>
</feature>
<dbReference type="FunCoup" id="A0A7R8V519">
    <property type="interactions" value="304"/>
</dbReference>
<feature type="region of interest" description="Disordered" evidence="10">
    <location>
        <begin position="659"/>
        <end position="679"/>
    </location>
</feature>
<feature type="domain" description="C2H2-type" evidence="11">
    <location>
        <begin position="2208"/>
        <end position="2237"/>
    </location>
</feature>
<feature type="region of interest" description="Disordered" evidence="10">
    <location>
        <begin position="1718"/>
        <end position="1777"/>
    </location>
</feature>
<accession>A0A7R8V519</accession>
<gene>
    <name evidence="12" type="ORF">HERILL_LOCUS14195</name>
</gene>
<evidence type="ECO:0000313" key="12">
    <source>
        <dbReference type="EMBL" id="CAD7091795.1"/>
    </source>
</evidence>
<name>A0A7R8V519_HERIL</name>
<feature type="domain" description="C2H2-type" evidence="11">
    <location>
        <begin position="2180"/>
        <end position="2207"/>
    </location>
</feature>
<feature type="region of interest" description="Disordered" evidence="10">
    <location>
        <begin position="1"/>
        <end position="52"/>
    </location>
</feature>
<feature type="domain" description="C2H2-type" evidence="11">
    <location>
        <begin position="470"/>
        <end position="495"/>
    </location>
</feature>
<organism evidence="12 13">
    <name type="scientific">Hermetia illucens</name>
    <name type="common">Black soldier fly</name>
    <dbReference type="NCBI Taxonomy" id="343691"/>
    <lineage>
        <taxon>Eukaryota</taxon>
        <taxon>Metazoa</taxon>
        <taxon>Ecdysozoa</taxon>
        <taxon>Arthropoda</taxon>
        <taxon>Hexapoda</taxon>
        <taxon>Insecta</taxon>
        <taxon>Pterygota</taxon>
        <taxon>Neoptera</taxon>
        <taxon>Endopterygota</taxon>
        <taxon>Diptera</taxon>
        <taxon>Brachycera</taxon>
        <taxon>Stratiomyomorpha</taxon>
        <taxon>Stratiomyidae</taxon>
        <taxon>Hermetiinae</taxon>
        <taxon>Hermetia</taxon>
    </lineage>
</organism>
<dbReference type="OMA" id="QRNALQW"/>
<feature type="compositionally biased region" description="Basic and acidic residues" evidence="10">
    <location>
        <begin position="1333"/>
        <end position="1342"/>
    </location>
</feature>
<evidence type="ECO:0000313" key="13">
    <source>
        <dbReference type="Proteomes" id="UP000594454"/>
    </source>
</evidence>
<keyword evidence="3" id="KW-0677">Repeat</keyword>
<evidence type="ECO:0000256" key="3">
    <source>
        <dbReference type="ARBA" id="ARBA00022737"/>
    </source>
</evidence>
<feature type="compositionally biased region" description="Basic and acidic residues" evidence="10">
    <location>
        <begin position="2423"/>
        <end position="2434"/>
    </location>
</feature>
<keyword evidence="6" id="KW-0805">Transcription regulation</keyword>
<feature type="compositionally biased region" description="Low complexity" evidence="10">
    <location>
        <begin position="842"/>
        <end position="851"/>
    </location>
</feature>
<dbReference type="PROSITE" id="PS50157">
    <property type="entry name" value="ZINC_FINGER_C2H2_2"/>
    <property type="match status" value="7"/>
</dbReference>
<dbReference type="SUPFAM" id="SSF57667">
    <property type="entry name" value="beta-beta-alpha zinc fingers"/>
    <property type="match status" value="4"/>
</dbReference>
<dbReference type="GO" id="GO:0005634">
    <property type="term" value="C:nucleus"/>
    <property type="evidence" value="ECO:0007669"/>
    <property type="project" value="UniProtKB-SubCell"/>
</dbReference>
<dbReference type="GO" id="GO:0000981">
    <property type="term" value="F:DNA-binding transcription factor activity, RNA polymerase II-specific"/>
    <property type="evidence" value="ECO:0007669"/>
    <property type="project" value="TreeGrafter"/>
</dbReference>
<feature type="compositionally biased region" description="Polar residues" evidence="10">
    <location>
        <begin position="183"/>
        <end position="196"/>
    </location>
</feature>
<feature type="region of interest" description="Disordered" evidence="10">
    <location>
        <begin position="352"/>
        <end position="371"/>
    </location>
</feature>
<keyword evidence="2" id="KW-0479">Metal-binding</keyword>
<feature type="domain" description="C2H2-type" evidence="11">
    <location>
        <begin position="442"/>
        <end position="469"/>
    </location>
</feature>
<feature type="compositionally biased region" description="Polar residues" evidence="10">
    <location>
        <begin position="2032"/>
        <end position="2046"/>
    </location>
</feature>
<feature type="compositionally biased region" description="Basic and acidic residues" evidence="10">
    <location>
        <begin position="1767"/>
        <end position="1777"/>
    </location>
</feature>
<dbReference type="PANTHER" id="PTHR45944">
    <property type="entry name" value="SCHNURRI, ISOFORM F"/>
    <property type="match status" value="1"/>
</dbReference>
<feature type="domain" description="C2H2-type" evidence="11">
    <location>
        <begin position="2253"/>
        <end position="2282"/>
    </location>
</feature>
<feature type="compositionally biased region" description="Polar residues" evidence="10">
    <location>
        <begin position="852"/>
        <end position="868"/>
    </location>
</feature>
<reference evidence="12 13" key="1">
    <citation type="submission" date="2020-11" db="EMBL/GenBank/DDBJ databases">
        <authorList>
            <person name="Wallbank WR R."/>
            <person name="Pardo Diaz C."/>
            <person name="Kozak K."/>
            <person name="Martin S."/>
            <person name="Jiggins C."/>
            <person name="Moest M."/>
            <person name="Warren A I."/>
            <person name="Generalovic N T."/>
            <person name="Byers J.R.P. K."/>
            <person name="Montejo-Kovacevich G."/>
            <person name="Yen C E."/>
        </authorList>
    </citation>
    <scope>NUCLEOTIDE SEQUENCE [LARGE SCALE GENOMIC DNA]</scope>
</reference>
<evidence type="ECO:0000256" key="2">
    <source>
        <dbReference type="ARBA" id="ARBA00022723"/>
    </source>
</evidence>
<dbReference type="OrthoDB" id="10042249at2759"/>
<dbReference type="FunFam" id="3.30.160.60:FF:000594">
    <property type="entry name" value="Transcription factor HIVEP2"/>
    <property type="match status" value="1"/>
</dbReference>
<keyword evidence="13" id="KW-1185">Reference proteome</keyword>
<feature type="compositionally biased region" description="Low complexity" evidence="10">
    <location>
        <begin position="2399"/>
        <end position="2413"/>
    </location>
</feature>
<keyword evidence="4 9" id="KW-0863">Zinc-finger</keyword>
<evidence type="ECO:0000256" key="1">
    <source>
        <dbReference type="ARBA" id="ARBA00004123"/>
    </source>
</evidence>
<feature type="compositionally biased region" description="Polar residues" evidence="10">
    <location>
        <begin position="1730"/>
        <end position="1745"/>
    </location>
</feature>
<evidence type="ECO:0000259" key="11">
    <source>
        <dbReference type="PROSITE" id="PS50157"/>
    </source>
</evidence>
<comment type="subcellular location">
    <subcellularLocation>
        <location evidence="1">Nucleus</location>
    </subcellularLocation>
</comment>
<feature type="region of interest" description="Disordered" evidence="10">
    <location>
        <begin position="378"/>
        <end position="418"/>
    </location>
</feature>
<feature type="compositionally biased region" description="Low complexity" evidence="10">
    <location>
        <begin position="659"/>
        <end position="675"/>
    </location>
</feature>
<evidence type="ECO:0000256" key="5">
    <source>
        <dbReference type="ARBA" id="ARBA00022833"/>
    </source>
</evidence>
<feature type="region of interest" description="Disordered" evidence="10">
    <location>
        <begin position="1035"/>
        <end position="1072"/>
    </location>
</feature>
<evidence type="ECO:0000256" key="10">
    <source>
        <dbReference type="SAM" id="MobiDB-lite"/>
    </source>
</evidence>
<feature type="compositionally biased region" description="Acidic residues" evidence="10">
    <location>
        <begin position="1748"/>
        <end position="1766"/>
    </location>
</feature>
<feature type="compositionally biased region" description="Acidic residues" evidence="10">
    <location>
        <begin position="2071"/>
        <end position="2081"/>
    </location>
</feature>
<feature type="compositionally biased region" description="Low complexity" evidence="10">
    <location>
        <begin position="594"/>
        <end position="618"/>
    </location>
</feature>
<feature type="compositionally biased region" description="Polar residues" evidence="10">
    <location>
        <begin position="204"/>
        <end position="222"/>
    </location>
</feature>
<dbReference type="FunFam" id="3.30.160.60:FF:000145">
    <property type="entry name" value="Zinc finger protein 574"/>
    <property type="match status" value="1"/>
</dbReference>
<feature type="compositionally biased region" description="Polar residues" evidence="10">
    <location>
        <begin position="41"/>
        <end position="52"/>
    </location>
</feature>
<feature type="compositionally biased region" description="Low complexity" evidence="10">
    <location>
        <begin position="2369"/>
        <end position="2392"/>
    </location>
</feature>
<feature type="compositionally biased region" description="Low complexity" evidence="10">
    <location>
        <begin position="2047"/>
        <end position="2060"/>
    </location>
</feature>
<dbReference type="Proteomes" id="UP000594454">
    <property type="component" value="Chromosome 6"/>
</dbReference>
<feature type="domain" description="C2H2-type" evidence="11">
    <location>
        <begin position="1651"/>
        <end position="1678"/>
    </location>
</feature>
<feature type="domain" description="C2H2-type" evidence="11">
    <location>
        <begin position="1679"/>
        <end position="1703"/>
    </location>
</feature>
<feature type="compositionally biased region" description="Low complexity" evidence="10">
    <location>
        <begin position="884"/>
        <end position="897"/>
    </location>
</feature>
<feature type="region of interest" description="Disordered" evidence="10">
    <location>
        <begin position="1306"/>
        <end position="1368"/>
    </location>
</feature>
<keyword evidence="5" id="KW-0862">Zinc</keyword>
<dbReference type="GO" id="GO:0008270">
    <property type="term" value="F:zinc ion binding"/>
    <property type="evidence" value="ECO:0007669"/>
    <property type="project" value="UniProtKB-KW"/>
</dbReference>
<dbReference type="PROSITE" id="PS00028">
    <property type="entry name" value="ZINC_FINGER_C2H2_1"/>
    <property type="match status" value="7"/>
</dbReference>